<dbReference type="InterPro" id="IPR000994">
    <property type="entry name" value="Pept_M24"/>
</dbReference>
<sequence length="395" mass="41219">MTAAASHASDPAAGPGPDGEEAADHASRRARAVEALDDLDALLVTRAPNVRWLTGFAGSSGALLLHRDGRAVLATDGRYAERAAATGLEVALDRSDDWLDEAIAGVHRLGVEAHGLTWERARRLADQWSTAAVEPAGRLVEGLRLRKDASEIAALRRACAITAQVLGELLPALEPGESERSVAARVEHALRAHGAEDRAFPTIVASGPNGAHPHHEPGDRVLAEGDFVTVDAGARVAGYHADMTRTVAIGEPPRRLRTAYEAVRAAQAAGVEAARAGAVPGEVDAAARAVLARHELAEACVHPTGHGVGLEVHEPPILRAAQPEARRDVPAGESVPEGGSVPTGAREGKLPDPFATLLAWSTITVEPGVYLPGLGESESRTRCWSALTAPRSSPP</sequence>
<keyword evidence="4" id="KW-0031">Aminopeptidase</keyword>
<feature type="region of interest" description="Disordered" evidence="1">
    <location>
        <begin position="324"/>
        <end position="349"/>
    </location>
</feature>
<feature type="region of interest" description="Disordered" evidence="1">
    <location>
        <begin position="1"/>
        <end position="29"/>
    </location>
</feature>
<dbReference type="SUPFAM" id="SSF53092">
    <property type="entry name" value="Creatinase/prolidase N-terminal domain"/>
    <property type="match status" value="1"/>
</dbReference>
<dbReference type="PANTHER" id="PTHR46112">
    <property type="entry name" value="AMINOPEPTIDASE"/>
    <property type="match status" value="1"/>
</dbReference>
<evidence type="ECO:0000256" key="1">
    <source>
        <dbReference type="SAM" id="MobiDB-lite"/>
    </source>
</evidence>
<dbReference type="Proteomes" id="UP000291469">
    <property type="component" value="Chromosome"/>
</dbReference>
<dbReference type="InterPro" id="IPR050659">
    <property type="entry name" value="Peptidase_M24B"/>
</dbReference>
<dbReference type="EMBL" id="CP036402">
    <property type="protein sequence ID" value="QBI21531.1"/>
    <property type="molecule type" value="Genomic_DNA"/>
</dbReference>
<dbReference type="InterPro" id="IPR000587">
    <property type="entry name" value="Creatinase_N"/>
</dbReference>
<gene>
    <name evidence="4" type="ORF">ER308_19450</name>
</gene>
<feature type="domain" description="Creatinase N-terminal" evidence="3">
    <location>
        <begin position="37"/>
        <end position="145"/>
    </location>
</feature>
<dbReference type="PANTHER" id="PTHR46112:SF8">
    <property type="entry name" value="CYTOPLASMIC PEPTIDASE PEPQ-RELATED"/>
    <property type="match status" value="1"/>
</dbReference>
<dbReference type="RefSeq" id="WP_131156523.1">
    <property type="nucleotide sequence ID" value="NZ_CP036402.1"/>
</dbReference>
<organism evidence="4 5">
    <name type="scientific">Egibacter rhizosphaerae</name>
    <dbReference type="NCBI Taxonomy" id="1670831"/>
    <lineage>
        <taxon>Bacteria</taxon>
        <taxon>Bacillati</taxon>
        <taxon>Actinomycetota</taxon>
        <taxon>Nitriliruptoria</taxon>
        <taxon>Egibacterales</taxon>
        <taxon>Egibacteraceae</taxon>
        <taxon>Egibacter</taxon>
    </lineage>
</organism>
<dbReference type="SUPFAM" id="SSF55920">
    <property type="entry name" value="Creatinase/aminopeptidase"/>
    <property type="match status" value="1"/>
</dbReference>
<dbReference type="Pfam" id="PF01321">
    <property type="entry name" value="Creatinase_N"/>
    <property type="match status" value="1"/>
</dbReference>
<dbReference type="AlphaFoldDB" id="A0A411YK22"/>
<evidence type="ECO:0000313" key="5">
    <source>
        <dbReference type="Proteomes" id="UP000291469"/>
    </source>
</evidence>
<evidence type="ECO:0000259" key="2">
    <source>
        <dbReference type="Pfam" id="PF00557"/>
    </source>
</evidence>
<dbReference type="Gene3D" id="3.40.350.10">
    <property type="entry name" value="Creatinase/prolidase N-terminal domain"/>
    <property type="match status" value="1"/>
</dbReference>
<dbReference type="KEGG" id="erz:ER308_19450"/>
<dbReference type="Pfam" id="PF00557">
    <property type="entry name" value="Peptidase_M24"/>
    <property type="match status" value="1"/>
</dbReference>
<dbReference type="InterPro" id="IPR036005">
    <property type="entry name" value="Creatinase/aminopeptidase-like"/>
</dbReference>
<keyword evidence="5" id="KW-1185">Reference proteome</keyword>
<reference evidence="4 5" key="1">
    <citation type="submission" date="2019-01" db="EMBL/GenBank/DDBJ databases">
        <title>Egibacter rhizosphaerae EGI 80759T.</title>
        <authorList>
            <person name="Chen D.-D."/>
            <person name="Tian Y."/>
            <person name="Jiao J.-Y."/>
            <person name="Zhang X.-T."/>
            <person name="Zhang Y.-G."/>
            <person name="Zhang Y."/>
            <person name="Xiao M."/>
            <person name="Shu W.-S."/>
            <person name="Li W.-J."/>
        </authorList>
    </citation>
    <scope>NUCLEOTIDE SEQUENCE [LARGE SCALE GENOMIC DNA]</scope>
    <source>
        <strain evidence="4 5">EGI 80759</strain>
    </source>
</reference>
<accession>A0A411YK22</accession>
<dbReference type="InterPro" id="IPR029149">
    <property type="entry name" value="Creatin/AminoP/Spt16_N"/>
</dbReference>
<evidence type="ECO:0000313" key="4">
    <source>
        <dbReference type="EMBL" id="QBI21531.1"/>
    </source>
</evidence>
<dbReference type="Gene3D" id="3.90.230.10">
    <property type="entry name" value="Creatinase/methionine aminopeptidase superfamily"/>
    <property type="match status" value="1"/>
</dbReference>
<protein>
    <submittedName>
        <fullName evidence="4">Aminopeptidase P family protein</fullName>
    </submittedName>
</protein>
<evidence type="ECO:0000259" key="3">
    <source>
        <dbReference type="Pfam" id="PF01321"/>
    </source>
</evidence>
<name>A0A411YK22_9ACTN</name>
<keyword evidence="4" id="KW-0645">Protease</keyword>
<dbReference type="GO" id="GO:0004177">
    <property type="term" value="F:aminopeptidase activity"/>
    <property type="evidence" value="ECO:0007669"/>
    <property type="project" value="UniProtKB-KW"/>
</dbReference>
<dbReference type="OrthoDB" id="9806388at2"/>
<feature type="compositionally biased region" description="Low complexity" evidence="1">
    <location>
        <begin position="1"/>
        <end position="15"/>
    </location>
</feature>
<keyword evidence="4" id="KW-0378">Hydrolase</keyword>
<proteinExistence type="predicted"/>
<feature type="domain" description="Peptidase M24" evidence="2">
    <location>
        <begin position="154"/>
        <end position="374"/>
    </location>
</feature>